<dbReference type="Gene3D" id="1.10.10.10">
    <property type="entry name" value="Winged helix-like DNA-binding domain superfamily/Winged helix DNA-binding domain"/>
    <property type="match status" value="1"/>
</dbReference>
<evidence type="ECO:0000313" key="7">
    <source>
        <dbReference type="EMBL" id="SDN69471.1"/>
    </source>
</evidence>
<dbReference type="InterPro" id="IPR036388">
    <property type="entry name" value="WH-like_DNA-bd_sf"/>
</dbReference>
<dbReference type="RefSeq" id="WP_090669008.1">
    <property type="nucleotide sequence ID" value="NZ_FNIT01000001.1"/>
</dbReference>
<dbReference type="GO" id="GO:0003677">
    <property type="term" value="F:DNA binding"/>
    <property type="evidence" value="ECO:0007669"/>
    <property type="project" value="UniProtKB-KW"/>
</dbReference>
<dbReference type="InterPro" id="IPR037402">
    <property type="entry name" value="YidZ_PBP2"/>
</dbReference>
<dbReference type="EMBL" id="FNIT01000001">
    <property type="protein sequence ID" value="SDN69471.1"/>
    <property type="molecule type" value="Genomic_DNA"/>
</dbReference>
<dbReference type="Proteomes" id="UP000198793">
    <property type="component" value="Unassembled WGS sequence"/>
</dbReference>
<dbReference type="InterPro" id="IPR050389">
    <property type="entry name" value="LysR-type_TF"/>
</dbReference>
<dbReference type="AlphaFoldDB" id="A0A1H0DHJ5"/>
<dbReference type="InterPro" id="IPR000847">
    <property type="entry name" value="LysR_HTH_N"/>
</dbReference>
<reference evidence="7 8" key="1">
    <citation type="submission" date="2016-10" db="EMBL/GenBank/DDBJ databases">
        <authorList>
            <person name="de Groot N.N."/>
        </authorList>
    </citation>
    <scope>NUCLEOTIDE SEQUENCE [LARGE SCALE GENOMIC DNA]</scope>
    <source>
        <strain evidence="8">L7-484,KACC 16230,DSM 25025</strain>
    </source>
</reference>
<gene>
    <name evidence="7" type="ORF">SAMN05192530_101777</name>
</gene>
<evidence type="ECO:0000256" key="1">
    <source>
        <dbReference type="ARBA" id="ARBA00009437"/>
    </source>
</evidence>
<evidence type="ECO:0000313" key="8">
    <source>
        <dbReference type="Proteomes" id="UP000198793"/>
    </source>
</evidence>
<evidence type="ECO:0000256" key="5">
    <source>
        <dbReference type="ARBA" id="ARBA00023163"/>
    </source>
</evidence>
<keyword evidence="2" id="KW-0536">Nodulation</keyword>
<proteinExistence type="inferred from homology"/>
<evidence type="ECO:0000256" key="3">
    <source>
        <dbReference type="ARBA" id="ARBA00023015"/>
    </source>
</evidence>
<evidence type="ECO:0000256" key="4">
    <source>
        <dbReference type="ARBA" id="ARBA00023125"/>
    </source>
</evidence>
<feature type="domain" description="HTH lysR-type" evidence="6">
    <location>
        <begin position="6"/>
        <end position="63"/>
    </location>
</feature>
<sequence>MHLRGLDLNLLVALDALLTEGNVTRAAERIPISQPAMSEALRKLRHHFDDRLLERVGRDLELTAKGRALADPVKTILARIADLGDRPSDFDPAVQRRRFRVSATTYGCEIMAVPLLSRLREVAPLVSVEFEELAADTADRIVGGRVDFAITISARLLEGMQVHEEVLRSETLFTDAFVVAISRDGPFAGDVVSTDELCDMAYVETRFGGMIAGVAEQLWRQQPRQPRIRAWLPNFHLTLDTVGRTGMATILPSLMVATHGDRYGVRALAVPFAMPALEERLYWHRRNDSDPGHAWMRRMIREIARSVEVDDQRRHGMADD</sequence>
<keyword evidence="4 7" id="KW-0238">DNA-binding</keyword>
<dbReference type="PANTHER" id="PTHR30118:SF15">
    <property type="entry name" value="TRANSCRIPTIONAL REGULATORY PROTEIN"/>
    <property type="match status" value="1"/>
</dbReference>
<dbReference type="CDD" id="cd08417">
    <property type="entry name" value="PBP2_Nitroaromatics_like"/>
    <property type="match status" value="1"/>
</dbReference>
<keyword evidence="8" id="KW-1185">Reference proteome</keyword>
<dbReference type="PROSITE" id="PS50931">
    <property type="entry name" value="HTH_LYSR"/>
    <property type="match status" value="1"/>
</dbReference>
<dbReference type="SUPFAM" id="SSF53850">
    <property type="entry name" value="Periplasmic binding protein-like II"/>
    <property type="match status" value="1"/>
</dbReference>
<evidence type="ECO:0000259" key="6">
    <source>
        <dbReference type="PROSITE" id="PS50931"/>
    </source>
</evidence>
<accession>A0A1H0DHJ5</accession>
<dbReference type="GO" id="GO:0003700">
    <property type="term" value="F:DNA-binding transcription factor activity"/>
    <property type="evidence" value="ECO:0007669"/>
    <property type="project" value="InterPro"/>
</dbReference>
<name>A0A1H0DHJ5_9HYPH</name>
<evidence type="ECO:0000256" key="2">
    <source>
        <dbReference type="ARBA" id="ARBA00022458"/>
    </source>
</evidence>
<comment type="similarity">
    <text evidence="1">Belongs to the LysR transcriptional regulatory family.</text>
</comment>
<dbReference type="SUPFAM" id="SSF46785">
    <property type="entry name" value="Winged helix' DNA-binding domain"/>
    <property type="match status" value="1"/>
</dbReference>
<keyword evidence="5" id="KW-0804">Transcription</keyword>
<protein>
    <submittedName>
        <fullName evidence="7">DNA-binding transcriptional regulator, LysR family</fullName>
    </submittedName>
</protein>
<dbReference type="InterPro" id="IPR036390">
    <property type="entry name" value="WH_DNA-bd_sf"/>
</dbReference>
<dbReference type="Gene3D" id="3.40.190.10">
    <property type="entry name" value="Periplasmic binding protein-like II"/>
    <property type="match status" value="2"/>
</dbReference>
<keyword evidence="3" id="KW-0805">Transcription regulation</keyword>
<dbReference type="PRINTS" id="PR00039">
    <property type="entry name" value="HTHLYSR"/>
</dbReference>
<dbReference type="OrthoDB" id="8339333at2"/>
<dbReference type="InterPro" id="IPR005119">
    <property type="entry name" value="LysR_subst-bd"/>
</dbReference>
<dbReference type="STRING" id="1166073.SAMN05192530_101777"/>
<dbReference type="Pfam" id="PF03466">
    <property type="entry name" value="LysR_substrate"/>
    <property type="match status" value="1"/>
</dbReference>
<dbReference type="Pfam" id="PF00126">
    <property type="entry name" value="HTH_1"/>
    <property type="match status" value="1"/>
</dbReference>
<dbReference type="PANTHER" id="PTHR30118">
    <property type="entry name" value="HTH-TYPE TRANSCRIPTIONAL REGULATOR LEUO-RELATED"/>
    <property type="match status" value="1"/>
</dbReference>
<organism evidence="7 8">
    <name type="scientific">Aureimonas jatrophae</name>
    <dbReference type="NCBI Taxonomy" id="1166073"/>
    <lineage>
        <taxon>Bacteria</taxon>
        <taxon>Pseudomonadati</taxon>
        <taxon>Pseudomonadota</taxon>
        <taxon>Alphaproteobacteria</taxon>
        <taxon>Hyphomicrobiales</taxon>
        <taxon>Aurantimonadaceae</taxon>
        <taxon>Aureimonas</taxon>
    </lineage>
</organism>